<comment type="function">
    <text evidence="1">Substrate recognition and binding subunit of the essential mitochondrial processing protease (MPP), which cleaves the mitochondrial sequence off newly imported precursors proteins.</text>
</comment>
<dbReference type="InterPro" id="IPR023395">
    <property type="entry name" value="MCP_dom_sf"/>
</dbReference>
<dbReference type="VEuPathDB" id="FungiDB:PSTT_04347"/>
<dbReference type="Gene3D" id="1.50.40.10">
    <property type="entry name" value="Mitochondrial carrier domain"/>
    <property type="match status" value="1"/>
</dbReference>
<dbReference type="InterPro" id="IPR011765">
    <property type="entry name" value="Pept_M16_N"/>
</dbReference>
<sequence>MCWERAQVTIAGSMMANPTEELDGGFQRHPLKDIGYGSIAGICSKLFEHPFDLVKVRLQSQPLHLPSRYNGPVDCFRQTVGHEGFRGLYRGVSMPVVGAMAENATLFLVYGQVQQLIRRLAFPDQVIERRPPPLPLGYLSIAAACGGAMASLILTPIELVKCKMQVQQIAADPTNNKVGPLGIVRSVLKRDGFAGLWLGQTGTLLRETGGAAIWFCTFESIVALFVKRHQEQQQQSTGLPNNRVLSKDDLSSPELMISGGIAGILYNLVFFPADSIKSTIQTASELIPTSTSQTPTNNGFLNVGRQIVQNRGWKGLYAGCGITCLRSAPSSALIFWITKMATGRWTARRLNLSINRQHNLRPKNTAAYSTIKTEETRISRLPNGIRVTTEPTPGHFIGAGVYVDAGSRYESDYLRGSTHLTDRMAFKSTQNRTTEQISLEIEQLGGSFFASSGRDTVLYQATSYPDSLSSVLSVLSDTALNPVLKESELLVEQQAAEWEVNEINKKPEYMIPEILHETAFPKNTLGLPLICPKDRIHSITPEVLWSYRSLFFKPERIVVAGVGVDHDTFLAHAEKYFGDFKSVTPTVPLNNNHITASFTPTASSTNPILGSTQSTKSMLSKAFATTTNISPLDLTTGAPLQSFEELINAKPIYKGGEVRIPGKMEGNLAHIYIGFEAPSVHDEDLYAIACTHIMLGGGSSFSAGGPGKGMYSRLYTNVLNPHPEVDFCQAFHHTYSDAGLFGIAIAVQPEFANQVPQIIATQLDLISRDQNRGGITEAQLRRAKNQLRSTMMYGLESRLLQVEDLGRQVQTAGRKKPWVWERIESLTIKDIHQAISKIIRPGTKRSSSSTPNLKEFSGVPTIVATGQIDRLGDIQDLLKRYGIGHSQPKSNRL</sequence>
<accession>A0A2S4VTD6</accession>
<dbReference type="InterPro" id="IPR007863">
    <property type="entry name" value="Peptidase_M16_C"/>
</dbReference>
<dbReference type="Gene3D" id="3.30.830.10">
    <property type="entry name" value="Metalloenzyme, LuxS/M16 peptidase-like"/>
    <property type="match status" value="2"/>
</dbReference>
<evidence type="ECO:0000256" key="3">
    <source>
        <dbReference type="ARBA" id="ARBA00007261"/>
    </source>
</evidence>
<evidence type="ECO:0000256" key="6">
    <source>
        <dbReference type="ARBA" id="ARBA00023136"/>
    </source>
</evidence>
<dbReference type="VEuPathDB" id="FungiDB:PSHT_08247"/>
<dbReference type="SUPFAM" id="SSF63411">
    <property type="entry name" value="LuxS/MPP-like metallohydrolase"/>
    <property type="match status" value="2"/>
</dbReference>
<dbReference type="Proteomes" id="UP000239156">
    <property type="component" value="Unassembled WGS sequence"/>
</dbReference>
<dbReference type="SUPFAM" id="SSF103506">
    <property type="entry name" value="Mitochondrial carrier"/>
    <property type="match status" value="1"/>
</dbReference>
<feature type="repeat" description="Solcar" evidence="7">
    <location>
        <begin position="134"/>
        <end position="224"/>
    </location>
</feature>
<gene>
    <name evidence="10" type="ORF">PSTT_04347</name>
</gene>
<evidence type="ECO:0000256" key="4">
    <source>
        <dbReference type="ARBA" id="ARBA00022692"/>
    </source>
</evidence>
<evidence type="ECO:0000256" key="5">
    <source>
        <dbReference type="ARBA" id="ARBA00022989"/>
    </source>
</evidence>
<dbReference type="PANTHER" id="PTHR11851:SF49">
    <property type="entry name" value="MITOCHONDRIAL-PROCESSING PEPTIDASE SUBUNIT ALPHA"/>
    <property type="match status" value="1"/>
</dbReference>
<feature type="non-terminal residue" evidence="10">
    <location>
        <position position="893"/>
    </location>
</feature>
<keyword evidence="11" id="KW-1185">Reference proteome</keyword>
<dbReference type="AlphaFoldDB" id="A0A2S4VTD6"/>
<dbReference type="PANTHER" id="PTHR11851">
    <property type="entry name" value="METALLOPROTEASE"/>
    <property type="match status" value="1"/>
</dbReference>
<keyword evidence="5" id="KW-1133">Transmembrane helix</keyword>
<evidence type="ECO:0000259" key="8">
    <source>
        <dbReference type="Pfam" id="PF00675"/>
    </source>
</evidence>
<feature type="domain" description="Peptidase M16 N-terminal" evidence="8">
    <location>
        <begin position="387"/>
        <end position="533"/>
    </location>
</feature>
<dbReference type="Pfam" id="PF00675">
    <property type="entry name" value="Peptidase_M16"/>
    <property type="match status" value="1"/>
</dbReference>
<evidence type="ECO:0008006" key="12">
    <source>
        <dbReference type="Google" id="ProtNLM"/>
    </source>
</evidence>
<name>A0A2S4VTD6_9BASI</name>
<organism evidence="10 11">
    <name type="scientific">Puccinia striiformis</name>
    <dbReference type="NCBI Taxonomy" id="27350"/>
    <lineage>
        <taxon>Eukaryota</taxon>
        <taxon>Fungi</taxon>
        <taxon>Dikarya</taxon>
        <taxon>Basidiomycota</taxon>
        <taxon>Pucciniomycotina</taxon>
        <taxon>Pucciniomycetes</taxon>
        <taxon>Pucciniales</taxon>
        <taxon>Pucciniaceae</taxon>
        <taxon>Puccinia</taxon>
    </lineage>
</organism>
<evidence type="ECO:0000256" key="1">
    <source>
        <dbReference type="ARBA" id="ARBA00002123"/>
    </source>
</evidence>
<dbReference type="InterPro" id="IPR011249">
    <property type="entry name" value="Metalloenz_LuxS/M16"/>
</dbReference>
<dbReference type="GO" id="GO:0046872">
    <property type="term" value="F:metal ion binding"/>
    <property type="evidence" value="ECO:0007669"/>
    <property type="project" value="InterPro"/>
</dbReference>
<feature type="repeat" description="Solcar" evidence="7">
    <location>
        <begin position="28"/>
        <end position="116"/>
    </location>
</feature>
<dbReference type="GO" id="GO:0016020">
    <property type="term" value="C:membrane"/>
    <property type="evidence" value="ECO:0007669"/>
    <property type="project" value="UniProtKB-SubCell"/>
</dbReference>
<comment type="subcellular location">
    <subcellularLocation>
        <location evidence="2">Membrane</location>
        <topology evidence="2">Multi-pass membrane protein</topology>
    </subcellularLocation>
</comment>
<evidence type="ECO:0000256" key="7">
    <source>
        <dbReference type="PROSITE-ProRule" id="PRU00282"/>
    </source>
</evidence>
<comment type="caution">
    <text evidence="10">The sequence shown here is derived from an EMBL/GenBank/DDBJ whole genome shotgun (WGS) entry which is preliminary data.</text>
</comment>
<evidence type="ECO:0000259" key="9">
    <source>
        <dbReference type="Pfam" id="PF05193"/>
    </source>
</evidence>
<feature type="repeat" description="Solcar" evidence="7">
    <location>
        <begin position="250"/>
        <end position="344"/>
    </location>
</feature>
<dbReference type="GO" id="GO:0006627">
    <property type="term" value="P:protein processing involved in protein targeting to mitochondrion"/>
    <property type="evidence" value="ECO:0007669"/>
    <property type="project" value="TreeGrafter"/>
</dbReference>
<evidence type="ECO:0000313" key="10">
    <source>
        <dbReference type="EMBL" id="POW12791.1"/>
    </source>
</evidence>
<keyword evidence="6 7" id="KW-0472">Membrane</keyword>
<comment type="similarity">
    <text evidence="3">Belongs to the peptidase M16 family.</text>
</comment>
<dbReference type="EMBL" id="PKSL01000029">
    <property type="protein sequence ID" value="POW12791.1"/>
    <property type="molecule type" value="Genomic_DNA"/>
</dbReference>
<evidence type="ECO:0000256" key="2">
    <source>
        <dbReference type="ARBA" id="ARBA00004141"/>
    </source>
</evidence>
<dbReference type="GO" id="GO:0005739">
    <property type="term" value="C:mitochondrion"/>
    <property type="evidence" value="ECO:0007669"/>
    <property type="project" value="TreeGrafter"/>
</dbReference>
<feature type="domain" description="Peptidase M16 C-terminal" evidence="9">
    <location>
        <begin position="538"/>
        <end position="787"/>
    </location>
</feature>
<proteinExistence type="inferred from homology"/>
<dbReference type="InterPro" id="IPR050361">
    <property type="entry name" value="MPP/UQCRC_Complex"/>
</dbReference>
<protein>
    <recommendedName>
        <fullName evidence="12">Mitochondrial-processing peptidase subunit alpha</fullName>
    </recommendedName>
</protein>
<keyword evidence="4 7" id="KW-0812">Transmembrane</keyword>
<dbReference type="PROSITE" id="PS50920">
    <property type="entry name" value="SOLCAR"/>
    <property type="match status" value="3"/>
</dbReference>
<reference evidence="10" key="1">
    <citation type="submission" date="2017-12" db="EMBL/GenBank/DDBJ databases">
        <title>Gene loss provides genomic basis for host adaptation in cereal stripe rust fungi.</title>
        <authorList>
            <person name="Xia C."/>
        </authorList>
    </citation>
    <scope>NUCLEOTIDE SEQUENCE [LARGE SCALE GENOMIC DNA]</scope>
    <source>
        <strain evidence="10">93-210</strain>
    </source>
</reference>
<evidence type="ECO:0000313" key="11">
    <source>
        <dbReference type="Proteomes" id="UP000239156"/>
    </source>
</evidence>
<dbReference type="Pfam" id="PF05193">
    <property type="entry name" value="Peptidase_M16_C"/>
    <property type="match status" value="1"/>
</dbReference>
<dbReference type="InterPro" id="IPR018108">
    <property type="entry name" value="MCP_transmembrane"/>
</dbReference>
<dbReference type="Pfam" id="PF00153">
    <property type="entry name" value="Mito_carr"/>
    <property type="match status" value="3"/>
</dbReference>